<dbReference type="Gene3D" id="3.30.230.10">
    <property type="match status" value="1"/>
</dbReference>
<comment type="function">
    <text evidence="7">Catalyzes the ATP-dependent phosphorylation of L-homoserine to L-homoserine phosphate.</text>
</comment>
<dbReference type="SUPFAM" id="SSF54211">
    <property type="entry name" value="Ribosomal protein S5 domain 2-like"/>
    <property type="match status" value="1"/>
</dbReference>
<sequence length="322" mass="35128">MNDSVTVFAPVSIGNVSVGFDSLGLALKPIDGDLLGDSVTIEALKDGEDNAFELTGTFADRLPKDKESNIVWHVLHAFERHLEQLNVATQKVRISLHKNIPVCSGLGSSACSVVAAFDALNQFYQSPIDQSTLLRLMGESEAEISGSLHYDNVAPCYLGGLQLMLHGQTKVTQSIPVFENVYWVLAYPDVLVSTQAARDLLPKHYDRATLIRFGQNLAGFVAASYEQNLALAFSLITDEVAEPYRAGLLPDYLNTQAQLKRMNSLAVGISGSGPTIFSACVHLAEAQEQATWLRENYLQSEHGFVTICQVDQQGSRIIKQGI</sequence>
<dbReference type="NCBIfam" id="NF002288">
    <property type="entry name" value="PRK01212.1-4"/>
    <property type="match status" value="1"/>
</dbReference>
<feature type="domain" description="GHMP kinase N-terminal" evidence="9">
    <location>
        <begin position="69"/>
        <end position="160"/>
    </location>
</feature>
<comment type="caution">
    <text evidence="10">The sequence shown here is derived from an EMBL/GenBank/DDBJ whole genome shotgun (WGS) entry which is preliminary data.</text>
</comment>
<keyword evidence="11" id="KW-1185">Reference proteome</keyword>
<evidence type="ECO:0000256" key="8">
    <source>
        <dbReference type="NCBIfam" id="TIGR00191"/>
    </source>
</evidence>
<proteinExistence type="inferred from homology"/>
<evidence type="ECO:0000256" key="3">
    <source>
        <dbReference type="ARBA" id="ARBA00022697"/>
    </source>
</evidence>
<dbReference type="PANTHER" id="PTHR20861">
    <property type="entry name" value="HOMOSERINE/4-DIPHOSPHOCYTIDYL-2-C-METHYL-D-ERYTHRITOL KINASE"/>
    <property type="match status" value="1"/>
</dbReference>
<evidence type="ECO:0000259" key="9">
    <source>
        <dbReference type="Pfam" id="PF00288"/>
    </source>
</evidence>
<comment type="similarity">
    <text evidence="7">Belongs to the GHMP kinase family. Homoserine kinase subfamily.</text>
</comment>
<keyword evidence="7" id="KW-0963">Cytoplasm</keyword>
<dbReference type="UniPathway" id="UPA00050">
    <property type="reaction ID" value="UER00064"/>
</dbReference>
<reference evidence="10 11" key="1">
    <citation type="submission" date="2019-03" db="EMBL/GenBank/DDBJ databases">
        <title>Genomic Encyclopedia of Type Strains, Phase IV (KMG-IV): sequencing the most valuable type-strain genomes for metagenomic binning, comparative biology and taxonomic classification.</title>
        <authorList>
            <person name="Goeker M."/>
        </authorList>
    </citation>
    <scope>NUCLEOTIDE SEQUENCE [LARGE SCALE GENOMIC DNA]</scope>
    <source>
        <strain evidence="10 11">DSM 25488</strain>
    </source>
</reference>
<evidence type="ECO:0000256" key="6">
    <source>
        <dbReference type="ARBA" id="ARBA00022840"/>
    </source>
</evidence>
<dbReference type="GO" id="GO:0009088">
    <property type="term" value="P:threonine biosynthetic process"/>
    <property type="evidence" value="ECO:0007669"/>
    <property type="project" value="UniProtKB-UniRule"/>
</dbReference>
<dbReference type="GO" id="GO:0004413">
    <property type="term" value="F:homoserine kinase activity"/>
    <property type="evidence" value="ECO:0007669"/>
    <property type="project" value="UniProtKB-UniRule"/>
</dbReference>
<dbReference type="SUPFAM" id="SSF55060">
    <property type="entry name" value="GHMP Kinase, C-terminal domain"/>
    <property type="match status" value="1"/>
</dbReference>
<dbReference type="EMBL" id="SNZB01000001">
    <property type="protein sequence ID" value="TDR23442.1"/>
    <property type="molecule type" value="Genomic_DNA"/>
</dbReference>
<dbReference type="Proteomes" id="UP000295724">
    <property type="component" value="Unassembled WGS sequence"/>
</dbReference>
<evidence type="ECO:0000313" key="10">
    <source>
        <dbReference type="EMBL" id="TDR23442.1"/>
    </source>
</evidence>
<evidence type="ECO:0000256" key="2">
    <source>
        <dbReference type="ARBA" id="ARBA00022679"/>
    </source>
</evidence>
<feature type="binding site" evidence="7">
    <location>
        <begin position="101"/>
        <end position="111"/>
    </location>
    <ligand>
        <name>ATP</name>
        <dbReference type="ChEBI" id="CHEBI:30616"/>
    </ligand>
</feature>
<dbReference type="AlphaFoldDB" id="A0A4R6XTZ3"/>
<dbReference type="InterPro" id="IPR000870">
    <property type="entry name" value="Homoserine_kinase"/>
</dbReference>
<accession>A0A4R6XTZ3</accession>
<evidence type="ECO:0000256" key="7">
    <source>
        <dbReference type="HAMAP-Rule" id="MF_00384"/>
    </source>
</evidence>
<dbReference type="PIRSF" id="PIRSF000676">
    <property type="entry name" value="Homoser_kin"/>
    <property type="match status" value="1"/>
</dbReference>
<organism evidence="10 11">
    <name type="scientific">Marinicella litoralis</name>
    <dbReference type="NCBI Taxonomy" id="644220"/>
    <lineage>
        <taxon>Bacteria</taxon>
        <taxon>Pseudomonadati</taxon>
        <taxon>Pseudomonadota</taxon>
        <taxon>Gammaproteobacteria</taxon>
        <taxon>Lysobacterales</taxon>
        <taxon>Marinicellaceae</taxon>
        <taxon>Marinicella</taxon>
    </lineage>
</organism>
<evidence type="ECO:0000256" key="1">
    <source>
        <dbReference type="ARBA" id="ARBA00022605"/>
    </source>
</evidence>
<comment type="subcellular location">
    <subcellularLocation>
        <location evidence="7">Cytoplasm</location>
    </subcellularLocation>
</comment>
<keyword evidence="6 7" id="KW-0067">ATP-binding</keyword>
<dbReference type="InterPro" id="IPR006204">
    <property type="entry name" value="GHMP_kinase_N_dom"/>
</dbReference>
<dbReference type="HAMAP" id="MF_00384">
    <property type="entry name" value="Homoser_kinase"/>
    <property type="match status" value="1"/>
</dbReference>
<comment type="catalytic activity">
    <reaction evidence="7">
        <text>L-homoserine + ATP = O-phospho-L-homoserine + ADP + H(+)</text>
        <dbReference type="Rhea" id="RHEA:13985"/>
        <dbReference type="ChEBI" id="CHEBI:15378"/>
        <dbReference type="ChEBI" id="CHEBI:30616"/>
        <dbReference type="ChEBI" id="CHEBI:57476"/>
        <dbReference type="ChEBI" id="CHEBI:57590"/>
        <dbReference type="ChEBI" id="CHEBI:456216"/>
        <dbReference type="EC" id="2.7.1.39"/>
    </reaction>
</comment>
<keyword evidence="1 7" id="KW-0028">Amino-acid biosynthesis</keyword>
<dbReference type="InterPro" id="IPR014721">
    <property type="entry name" value="Ribsml_uS5_D2-typ_fold_subgr"/>
</dbReference>
<dbReference type="RefSeq" id="WP_099017915.1">
    <property type="nucleotide sequence ID" value="NZ_NIHB01000001.1"/>
</dbReference>
<dbReference type="OrthoDB" id="9769912at2"/>
<evidence type="ECO:0000313" key="11">
    <source>
        <dbReference type="Proteomes" id="UP000295724"/>
    </source>
</evidence>
<dbReference type="InterPro" id="IPR036554">
    <property type="entry name" value="GHMP_kinase_C_sf"/>
</dbReference>
<name>A0A4R6XTZ3_9GAMM</name>
<keyword evidence="3 7" id="KW-0791">Threonine biosynthesis</keyword>
<dbReference type="NCBIfam" id="TIGR00191">
    <property type="entry name" value="thrB"/>
    <property type="match status" value="1"/>
</dbReference>
<protein>
    <recommendedName>
        <fullName evidence="7 8">Homoserine kinase</fullName>
        <shortName evidence="7">HK</shortName>
        <shortName evidence="7">HSK</shortName>
        <ecNumber evidence="7 8">2.7.1.39</ecNumber>
    </recommendedName>
</protein>
<dbReference type="EC" id="2.7.1.39" evidence="7 8"/>
<gene>
    <name evidence="7" type="primary">thrB</name>
    <name evidence="10" type="ORF">C8D91_0303</name>
</gene>
<dbReference type="Pfam" id="PF00288">
    <property type="entry name" value="GHMP_kinases_N"/>
    <property type="match status" value="1"/>
</dbReference>
<dbReference type="InterPro" id="IPR020568">
    <property type="entry name" value="Ribosomal_Su5_D2-typ_SF"/>
</dbReference>
<keyword evidence="2 7" id="KW-0808">Transferase</keyword>
<keyword evidence="5 7" id="KW-0418">Kinase</keyword>
<dbReference type="GO" id="GO:0005737">
    <property type="term" value="C:cytoplasm"/>
    <property type="evidence" value="ECO:0007669"/>
    <property type="project" value="UniProtKB-SubCell"/>
</dbReference>
<dbReference type="Gene3D" id="3.30.70.890">
    <property type="entry name" value="GHMP kinase, C-terminal domain"/>
    <property type="match status" value="1"/>
</dbReference>
<keyword evidence="4 7" id="KW-0547">Nucleotide-binding</keyword>
<comment type="pathway">
    <text evidence="7">Amino-acid biosynthesis; L-threonine biosynthesis; L-threonine from L-aspartate: step 4/5.</text>
</comment>
<dbReference type="GO" id="GO:0005524">
    <property type="term" value="F:ATP binding"/>
    <property type="evidence" value="ECO:0007669"/>
    <property type="project" value="UniProtKB-UniRule"/>
</dbReference>
<dbReference type="PANTHER" id="PTHR20861:SF1">
    <property type="entry name" value="HOMOSERINE KINASE"/>
    <property type="match status" value="1"/>
</dbReference>
<evidence type="ECO:0000256" key="5">
    <source>
        <dbReference type="ARBA" id="ARBA00022777"/>
    </source>
</evidence>
<dbReference type="PRINTS" id="PR00958">
    <property type="entry name" value="HOMSERKINASE"/>
</dbReference>
<evidence type="ECO:0000256" key="4">
    <source>
        <dbReference type="ARBA" id="ARBA00022741"/>
    </source>
</evidence>